<dbReference type="Gene3D" id="1.20.920.10">
    <property type="entry name" value="Bromodomain-like"/>
    <property type="match status" value="1"/>
</dbReference>
<name>A0A7R8CZ82_LEPSM</name>
<evidence type="ECO:0000259" key="6">
    <source>
        <dbReference type="PROSITE" id="PS50014"/>
    </source>
</evidence>
<evidence type="ECO:0000313" key="8">
    <source>
        <dbReference type="Proteomes" id="UP000675881"/>
    </source>
</evidence>
<comment type="subcellular location">
    <subcellularLocation>
        <location evidence="1">Nucleus</location>
    </subcellularLocation>
</comment>
<proteinExistence type="predicted"/>
<keyword evidence="8" id="KW-1185">Reference proteome</keyword>
<dbReference type="PROSITE" id="PS00633">
    <property type="entry name" value="BROMODOMAIN_1"/>
    <property type="match status" value="1"/>
</dbReference>
<dbReference type="AlphaFoldDB" id="A0A7R8CZ82"/>
<organism evidence="7 8">
    <name type="scientific">Lepeophtheirus salmonis</name>
    <name type="common">Salmon louse</name>
    <name type="synonym">Caligus salmonis</name>
    <dbReference type="NCBI Taxonomy" id="72036"/>
    <lineage>
        <taxon>Eukaryota</taxon>
        <taxon>Metazoa</taxon>
        <taxon>Ecdysozoa</taxon>
        <taxon>Arthropoda</taxon>
        <taxon>Crustacea</taxon>
        <taxon>Multicrustacea</taxon>
        <taxon>Hexanauplia</taxon>
        <taxon>Copepoda</taxon>
        <taxon>Siphonostomatoida</taxon>
        <taxon>Caligidae</taxon>
        <taxon>Lepeophtheirus</taxon>
    </lineage>
</organism>
<dbReference type="Proteomes" id="UP000675881">
    <property type="component" value="Chromosome 6"/>
</dbReference>
<accession>A0A7R8CZ82</accession>
<dbReference type="EMBL" id="HG994585">
    <property type="protein sequence ID" value="CAF2973228.1"/>
    <property type="molecule type" value="Genomic_DNA"/>
</dbReference>
<dbReference type="InterPro" id="IPR018359">
    <property type="entry name" value="Bromodomain_CS"/>
</dbReference>
<dbReference type="PRINTS" id="PR00503">
    <property type="entry name" value="BROMODOMAIN"/>
</dbReference>
<dbReference type="PANTHER" id="PTHR45915:SF2">
    <property type="entry name" value="TOUTATIS, ISOFORM E"/>
    <property type="match status" value="1"/>
</dbReference>
<evidence type="ECO:0000256" key="5">
    <source>
        <dbReference type="SAM" id="MobiDB-lite"/>
    </source>
</evidence>
<evidence type="ECO:0000313" key="7">
    <source>
        <dbReference type="EMBL" id="CAF2973228.1"/>
    </source>
</evidence>
<sequence length="681" mass="76819">MDSISSSDEDYEDEEEIKKGGEKGKSIAAADLNGIKKKKLKRKKKGSESKKEVLKSHEDIKSEEDDDRSMLKITPNVTITPKQRDSAGPYPVNSSVSVAISKDSPWFSILPMGKPMLENPSIPSTCEDKTAFSAHQFLHNFHSPSPHIEMLENKGWWRITSTELLRTVEYSLHPRGCREQGLLSNLKKCVEALVHHHYDGSKNPLTIGDEIEFELIEALKSIDENGVPKSDEPGKWNREVALRVEKYILEQVEALEDKVAAASMQVPGWKLPNREDIDERKFRPSCIKEDEIQEYGSLPDAITEAKERLLDLEQNIERRYLKTPLGFGNNEPTLQTITSCRTTMNSSKTPIEENNIENGKNHPDEDENGVESDDENCNKKDSDAPEKEVLPRGLQIWREGGAKGKKCSTVIHGLLCLRNTMKIPCYYATAVIKGDWYCFECINKATGIKHCLVCEPTTQIVFHRLFQRVHEVNGNAPPVNKEFHTQIGKKYAKKAKFIAADSLAITDNEDSKDISDNNQNPSSSPALNDSSASSSAPNNASEESQRPEENSVVQKPPAKKKKNSEEAWPFLYPVNTKQFPTYRKVIKNPMDIATIKRRLESGIYRVRDDFCNDVRQIFANCEIFNEDDSPIGPEELAGELRIIVGKQPYQQLLMACTSSNVYIKVDSINCIPTSIMITNFW</sequence>
<feature type="compositionally biased region" description="Acidic residues" evidence="5">
    <location>
        <begin position="364"/>
        <end position="375"/>
    </location>
</feature>
<feature type="compositionally biased region" description="Basic residues" evidence="5">
    <location>
        <begin position="35"/>
        <end position="45"/>
    </location>
</feature>
<dbReference type="Pfam" id="PF00439">
    <property type="entry name" value="Bromodomain"/>
    <property type="match status" value="1"/>
</dbReference>
<feature type="compositionally biased region" description="Low complexity" evidence="5">
    <location>
        <begin position="520"/>
        <end position="541"/>
    </location>
</feature>
<dbReference type="InterPro" id="IPR036427">
    <property type="entry name" value="Bromodomain-like_sf"/>
</dbReference>
<evidence type="ECO:0000256" key="1">
    <source>
        <dbReference type="ARBA" id="ARBA00004123"/>
    </source>
</evidence>
<dbReference type="SUPFAM" id="SSF47370">
    <property type="entry name" value="Bromodomain"/>
    <property type="match status" value="1"/>
</dbReference>
<dbReference type="PROSITE" id="PS50014">
    <property type="entry name" value="BROMODOMAIN_2"/>
    <property type="match status" value="1"/>
</dbReference>
<protein>
    <submittedName>
        <fullName evidence="7">(salmon louse) hypothetical protein</fullName>
    </submittedName>
</protein>
<dbReference type="GO" id="GO:0005634">
    <property type="term" value="C:nucleus"/>
    <property type="evidence" value="ECO:0007669"/>
    <property type="project" value="UniProtKB-SubCell"/>
</dbReference>
<reference evidence="7" key="1">
    <citation type="submission" date="2021-02" db="EMBL/GenBank/DDBJ databases">
        <authorList>
            <person name="Bekaert M."/>
        </authorList>
    </citation>
    <scope>NUCLEOTIDE SEQUENCE</scope>
    <source>
        <strain evidence="7">IoA-00</strain>
    </source>
</reference>
<gene>
    <name evidence="7" type="ORF">LSAA_11650</name>
</gene>
<keyword evidence="2 4" id="KW-0103">Bromodomain</keyword>
<evidence type="ECO:0000256" key="4">
    <source>
        <dbReference type="PROSITE-ProRule" id="PRU00035"/>
    </source>
</evidence>
<dbReference type="PANTHER" id="PTHR45915">
    <property type="entry name" value="TRANSCRIPTION INTERMEDIARY FACTOR"/>
    <property type="match status" value="1"/>
</dbReference>
<dbReference type="OrthoDB" id="784962at2759"/>
<feature type="compositionally biased region" description="Polar residues" evidence="5">
    <location>
        <begin position="340"/>
        <end position="349"/>
    </location>
</feature>
<feature type="compositionally biased region" description="Basic and acidic residues" evidence="5">
    <location>
        <begin position="46"/>
        <end position="60"/>
    </location>
</feature>
<dbReference type="GO" id="GO:0000785">
    <property type="term" value="C:chromatin"/>
    <property type="evidence" value="ECO:0007669"/>
    <property type="project" value="TreeGrafter"/>
</dbReference>
<feature type="region of interest" description="Disordered" evidence="5">
    <location>
        <begin position="340"/>
        <end position="392"/>
    </location>
</feature>
<keyword evidence="3" id="KW-0539">Nucleus</keyword>
<dbReference type="SMART" id="SM00297">
    <property type="entry name" value="BROMO"/>
    <property type="match status" value="1"/>
</dbReference>
<feature type="domain" description="Bromo" evidence="6">
    <location>
        <begin position="562"/>
        <end position="632"/>
    </location>
</feature>
<dbReference type="InterPro" id="IPR001487">
    <property type="entry name" value="Bromodomain"/>
</dbReference>
<evidence type="ECO:0000256" key="3">
    <source>
        <dbReference type="ARBA" id="ARBA00023242"/>
    </source>
</evidence>
<feature type="compositionally biased region" description="Basic and acidic residues" evidence="5">
    <location>
        <begin position="376"/>
        <end position="390"/>
    </location>
</feature>
<evidence type="ECO:0000256" key="2">
    <source>
        <dbReference type="ARBA" id="ARBA00023117"/>
    </source>
</evidence>
<feature type="region of interest" description="Disordered" evidence="5">
    <location>
        <begin position="509"/>
        <end position="561"/>
    </location>
</feature>
<feature type="region of interest" description="Disordered" evidence="5">
    <location>
        <begin position="1"/>
        <end position="90"/>
    </location>
</feature>
<feature type="compositionally biased region" description="Basic and acidic residues" evidence="5">
    <location>
        <begin position="16"/>
        <end position="25"/>
    </location>
</feature>